<sequence length="299" mass="34516">MCFGSTCNVSTGQCHRARLRALYQIEGSLVEHYGRVWEYGAELLRSNPGSTVKIAVDEGLNEQNYFKGMYVCFKALKDGWKAGLDGCFLKSICRGELLSAIGRDANNQVYPIAWAVVSIENKENWKWFLSLLQSDIEMIDGIGLTLISDQHKGLIEAVKETLPYGEHRQCARHKYVLGAAMSTIELDFQRHMTDIKNWFEAAYNHLLERDPQSWCRAFFKLHRGCEVVENGLCESFNKMILDARKKPVITFMESVRMLVMQRIHNTRDFADELEHSVCPSIMKKIKFLSRNLRYYMLHI</sequence>
<evidence type="ECO:0000259" key="1">
    <source>
        <dbReference type="Pfam" id="PF10551"/>
    </source>
</evidence>
<organism evidence="2 3">
    <name type="scientific">Centaurea solstitialis</name>
    <name type="common">yellow star-thistle</name>
    <dbReference type="NCBI Taxonomy" id="347529"/>
    <lineage>
        <taxon>Eukaryota</taxon>
        <taxon>Viridiplantae</taxon>
        <taxon>Streptophyta</taxon>
        <taxon>Embryophyta</taxon>
        <taxon>Tracheophyta</taxon>
        <taxon>Spermatophyta</taxon>
        <taxon>Magnoliopsida</taxon>
        <taxon>eudicotyledons</taxon>
        <taxon>Gunneridae</taxon>
        <taxon>Pentapetalae</taxon>
        <taxon>asterids</taxon>
        <taxon>campanulids</taxon>
        <taxon>Asterales</taxon>
        <taxon>Asteraceae</taxon>
        <taxon>Carduoideae</taxon>
        <taxon>Cardueae</taxon>
        <taxon>Centaureinae</taxon>
        <taxon>Centaurea</taxon>
    </lineage>
</organism>
<dbReference type="Pfam" id="PF10551">
    <property type="entry name" value="MULE"/>
    <property type="match status" value="1"/>
</dbReference>
<name>A0AA38SR90_9ASTR</name>
<evidence type="ECO:0000313" key="2">
    <source>
        <dbReference type="EMBL" id="KAJ9547108.1"/>
    </source>
</evidence>
<feature type="domain" description="MULE transposase" evidence="1">
    <location>
        <begin position="84"/>
        <end position="173"/>
    </location>
</feature>
<keyword evidence="3" id="KW-1185">Reference proteome</keyword>
<accession>A0AA38SR90</accession>
<proteinExistence type="predicted"/>
<dbReference type="PANTHER" id="PTHR31973:SF189">
    <property type="entry name" value="TRANSPOSASE, MUDR, PLANT, MULE TRANSPOSASE DOMAIN PROTEIN-RELATED"/>
    <property type="match status" value="1"/>
</dbReference>
<dbReference type="PANTHER" id="PTHR31973">
    <property type="entry name" value="POLYPROTEIN, PUTATIVE-RELATED"/>
    <property type="match status" value="1"/>
</dbReference>
<gene>
    <name evidence="2" type="ORF">OSB04_019651</name>
</gene>
<protein>
    <recommendedName>
        <fullName evidence="1">MULE transposase domain-containing protein</fullName>
    </recommendedName>
</protein>
<dbReference type="Proteomes" id="UP001172457">
    <property type="component" value="Chromosome 5"/>
</dbReference>
<dbReference type="EMBL" id="JARYMX010000005">
    <property type="protein sequence ID" value="KAJ9547108.1"/>
    <property type="molecule type" value="Genomic_DNA"/>
</dbReference>
<dbReference type="AlphaFoldDB" id="A0AA38SR90"/>
<reference evidence="2" key="1">
    <citation type="submission" date="2023-03" db="EMBL/GenBank/DDBJ databases">
        <title>Chromosome-scale reference genome and RAD-based genetic map of yellow starthistle (Centaurea solstitialis) reveal putative structural variation and QTLs associated with invader traits.</title>
        <authorList>
            <person name="Reatini B."/>
            <person name="Cang F.A."/>
            <person name="Jiang Q."/>
            <person name="Mckibben M.T.W."/>
            <person name="Barker M.S."/>
            <person name="Rieseberg L.H."/>
            <person name="Dlugosch K.M."/>
        </authorList>
    </citation>
    <scope>NUCLEOTIDE SEQUENCE</scope>
    <source>
        <strain evidence="2">CAN-66</strain>
        <tissue evidence="2">Leaf</tissue>
    </source>
</reference>
<evidence type="ECO:0000313" key="3">
    <source>
        <dbReference type="Proteomes" id="UP001172457"/>
    </source>
</evidence>
<comment type="caution">
    <text evidence="2">The sequence shown here is derived from an EMBL/GenBank/DDBJ whole genome shotgun (WGS) entry which is preliminary data.</text>
</comment>
<dbReference type="InterPro" id="IPR018289">
    <property type="entry name" value="MULE_transposase_dom"/>
</dbReference>